<evidence type="ECO:0000256" key="8">
    <source>
        <dbReference type="SAM" id="Phobius"/>
    </source>
</evidence>
<evidence type="ECO:0000256" key="3">
    <source>
        <dbReference type="ARBA" id="ARBA00022692"/>
    </source>
</evidence>
<feature type="transmembrane region" description="Helical" evidence="8">
    <location>
        <begin position="117"/>
        <end position="138"/>
    </location>
</feature>
<evidence type="ECO:0000256" key="5">
    <source>
        <dbReference type="ARBA" id="ARBA00023002"/>
    </source>
</evidence>
<reference evidence="10 11" key="1">
    <citation type="submission" date="2018-11" db="EMBL/GenBank/DDBJ databases">
        <authorList>
            <consortium name="Pathogen Informatics"/>
        </authorList>
    </citation>
    <scope>NUCLEOTIDE SEQUENCE [LARGE SCALE GENOMIC DNA]</scope>
</reference>
<evidence type="ECO:0000256" key="2">
    <source>
        <dbReference type="ARBA" id="ARBA00009295"/>
    </source>
</evidence>
<feature type="transmembrane region" description="Helical" evidence="8">
    <location>
        <begin position="181"/>
        <end position="199"/>
    </location>
</feature>
<keyword evidence="7 8" id="KW-0472">Membrane</keyword>
<dbReference type="GO" id="GO:0006629">
    <property type="term" value="P:lipid metabolic process"/>
    <property type="evidence" value="ECO:0007669"/>
    <property type="project" value="UniProtKB-KW"/>
</dbReference>
<dbReference type="GO" id="GO:0016717">
    <property type="term" value="F:oxidoreductase activity, acting on paired donors, with oxidation of a pair of donors resulting in the reduction of molecular oxygen to two molecules of water"/>
    <property type="evidence" value="ECO:0007669"/>
    <property type="project" value="TreeGrafter"/>
</dbReference>
<dbReference type="OrthoDB" id="260091at2759"/>
<proteinExistence type="inferred from homology"/>
<evidence type="ECO:0000256" key="1">
    <source>
        <dbReference type="ARBA" id="ARBA00004141"/>
    </source>
</evidence>
<dbReference type="AlphaFoldDB" id="A0A3P7JHM0"/>
<evidence type="ECO:0000259" key="9">
    <source>
        <dbReference type="Pfam" id="PF00487"/>
    </source>
</evidence>
<comment type="similarity">
    <text evidence="2">Belongs to the fatty acid desaturase type 1 family.</text>
</comment>
<evidence type="ECO:0000256" key="6">
    <source>
        <dbReference type="ARBA" id="ARBA00023098"/>
    </source>
</evidence>
<dbReference type="InterPro" id="IPR005804">
    <property type="entry name" value="FA_desaturase_dom"/>
</dbReference>
<dbReference type="Pfam" id="PF00487">
    <property type="entry name" value="FA_desaturase"/>
    <property type="match status" value="1"/>
</dbReference>
<dbReference type="GO" id="GO:0016020">
    <property type="term" value="C:membrane"/>
    <property type="evidence" value="ECO:0007669"/>
    <property type="project" value="UniProtKB-SubCell"/>
</dbReference>
<dbReference type="PANTHER" id="PTHR19353:SF88">
    <property type="entry name" value="DELTA(5) FATTY ACID DESATURASE FAT-4"/>
    <property type="match status" value="1"/>
</dbReference>
<keyword evidence="6" id="KW-0443">Lipid metabolism</keyword>
<comment type="subcellular location">
    <subcellularLocation>
        <location evidence="1">Membrane</location>
        <topology evidence="1">Multi-pass membrane protein</topology>
    </subcellularLocation>
</comment>
<keyword evidence="3 8" id="KW-0812">Transmembrane</keyword>
<dbReference type="EMBL" id="UYYB01104942">
    <property type="protein sequence ID" value="VDM79379.1"/>
    <property type="molecule type" value="Genomic_DNA"/>
</dbReference>
<keyword evidence="11" id="KW-1185">Reference proteome</keyword>
<evidence type="ECO:0000313" key="10">
    <source>
        <dbReference type="EMBL" id="VDM79379.1"/>
    </source>
</evidence>
<feature type="domain" description="Fatty acid desaturase" evidence="9">
    <location>
        <begin position="18"/>
        <end position="205"/>
    </location>
</feature>
<evidence type="ECO:0000256" key="4">
    <source>
        <dbReference type="ARBA" id="ARBA00022989"/>
    </source>
</evidence>
<feature type="transmembrane region" description="Helical" evidence="8">
    <location>
        <begin position="12"/>
        <end position="30"/>
    </location>
</feature>
<sequence length="212" mass="24954">MLIITLSVSLQLRGYYLVSAMLMGLAWQQLGWLVHEFAHNQLFKDHWHNDLASYFVGNFLQGFSSGGWKEQHNIHHAATNVVGRDGDLDLMPFWATVVQDLKNADNWYLSILPYQHIYWTIMLPLLRLSWLLQSIVFVQAMPNHYYKYYRERAIYEQIALALHWLLVLMQLYLLPTMQDRLMFFAVSQLMGGILLAHVVTYNHYSVEKFPCE</sequence>
<evidence type="ECO:0000313" key="11">
    <source>
        <dbReference type="Proteomes" id="UP000270094"/>
    </source>
</evidence>
<organism evidence="10 11">
    <name type="scientific">Strongylus vulgaris</name>
    <name type="common">Blood worm</name>
    <dbReference type="NCBI Taxonomy" id="40348"/>
    <lineage>
        <taxon>Eukaryota</taxon>
        <taxon>Metazoa</taxon>
        <taxon>Ecdysozoa</taxon>
        <taxon>Nematoda</taxon>
        <taxon>Chromadorea</taxon>
        <taxon>Rhabditida</taxon>
        <taxon>Rhabditina</taxon>
        <taxon>Rhabditomorpha</taxon>
        <taxon>Strongyloidea</taxon>
        <taxon>Strongylidae</taxon>
        <taxon>Strongylus</taxon>
    </lineage>
</organism>
<evidence type="ECO:0000256" key="7">
    <source>
        <dbReference type="ARBA" id="ARBA00023136"/>
    </source>
</evidence>
<dbReference type="Proteomes" id="UP000270094">
    <property type="component" value="Unassembled WGS sequence"/>
</dbReference>
<dbReference type="InterPro" id="IPR012171">
    <property type="entry name" value="Fatty_acid_desaturase"/>
</dbReference>
<dbReference type="PANTHER" id="PTHR19353">
    <property type="entry name" value="FATTY ACID DESATURASE 2"/>
    <property type="match status" value="1"/>
</dbReference>
<keyword evidence="5" id="KW-0560">Oxidoreductase</keyword>
<name>A0A3P7JHM0_STRVU</name>
<gene>
    <name evidence="10" type="ORF">SVUK_LOCUS14377</name>
</gene>
<protein>
    <recommendedName>
        <fullName evidence="9">Fatty acid desaturase domain-containing protein</fullName>
    </recommendedName>
</protein>
<feature type="transmembrane region" description="Helical" evidence="8">
    <location>
        <begin position="158"/>
        <end position="175"/>
    </location>
</feature>
<keyword evidence="4 8" id="KW-1133">Transmembrane helix</keyword>
<accession>A0A3P7JHM0</accession>